<dbReference type="EMBL" id="CP021354">
    <property type="protein sequence ID" value="AWK73895.1"/>
    <property type="molecule type" value="Genomic_DNA"/>
</dbReference>
<dbReference type="GO" id="GO:0000287">
    <property type="term" value="F:magnesium ion binding"/>
    <property type="evidence" value="ECO:0007669"/>
    <property type="project" value="UniProtKB-ARBA"/>
</dbReference>
<dbReference type="SUPFAM" id="SSF52518">
    <property type="entry name" value="Thiamin diphosphate-binding fold (THDP-binding)"/>
    <property type="match status" value="1"/>
</dbReference>
<evidence type="ECO:0000259" key="5">
    <source>
        <dbReference type="Pfam" id="PF00676"/>
    </source>
</evidence>
<dbReference type="InterPro" id="IPR029061">
    <property type="entry name" value="THDP-binding"/>
</dbReference>
<dbReference type="InterPro" id="IPR001017">
    <property type="entry name" value="DH_E1"/>
</dbReference>
<comment type="cofactor">
    <cofactor evidence="1">
        <name>thiamine diphosphate</name>
        <dbReference type="ChEBI" id="CHEBI:58937"/>
    </cofactor>
</comment>
<keyword evidence="3" id="KW-0786">Thiamine pyrophosphate</keyword>
<dbReference type="Gene3D" id="3.40.50.970">
    <property type="match status" value="1"/>
</dbReference>
<dbReference type="Proteomes" id="UP000245711">
    <property type="component" value="Chromosome"/>
</dbReference>
<feature type="region of interest" description="Disordered" evidence="4">
    <location>
        <begin position="358"/>
        <end position="385"/>
    </location>
</feature>
<name>A0A2S2BZ28_9NOCA</name>
<reference evidence="6 7" key="1">
    <citation type="submission" date="2017-05" db="EMBL/GenBank/DDBJ databases">
        <title>Isolation of Rhodococcus sp. S2-17 biodegrading of BP-3.</title>
        <authorList>
            <person name="Lee Y."/>
            <person name="Kim K.H."/>
            <person name="Chun B.H."/>
            <person name="Jung H.S."/>
            <person name="Jeon C.O."/>
        </authorList>
    </citation>
    <scope>NUCLEOTIDE SEQUENCE [LARGE SCALE GENOMIC DNA]</scope>
    <source>
        <strain evidence="6 7">S2-17</strain>
    </source>
</reference>
<dbReference type="GO" id="GO:0006086">
    <property type="term" value="P:pyruvate decarboxylation to acetyl-CoA"/>
    <property type="evidence" value="ECO:0007669"/>
    <property type="project" value="TreeGrafter"/>
</dbReference>
<dbReference type="GO" id="GO:0004739">
    <property type="term" value="F:pyruvate dehydrogenase (acetyl-transferring) activity"/>
    <property type="evidence" value="ECO:0007669"/>
    <property type="project" value="TreeGrafter"/>
</dbReference>
<gene>
    <name evidence="6" type="ORF">CBI38_22370</name>
</gene>
<evidence type="ECO:0000256" key="1">
    <source>
        <dbReference type="ARBA" id="ARBA00001964"/>
    </source>
</evidence>
<evidence type="ECO:0000256" key="3">
    <source>
        <dbReference type="ARBA" id="ARBA00023052"/>
    </source>
</evidence>
<dbReference type="CDD" id="cd02000">
    <property type="entry name" value="TPP_E1_PDC_ADC_BCADC"/>
    <property type="match status" value="1"/>
</dbReference>
<protein>
    <recommendedName>
        <fullName evidence="5">Dehydrogenase E1 component domain-containing protein</fullName>
    </recommendedName>
</protein>
<evidence type="ECO:0000256" key="2">
    <source>
        <dbReference type="ARBA" id="ARBA00023002"/>
    </source>
</evidence>
<proteinExistence type="predicted"/>
<evidence type="ECO:0000313" key="6">
    <source>
        <dbReference type="EMBL" id="AWK73895.1"/>
    </source>
</evidence>
<dbReference type="Pfam" id="PF00676">
    <property type="entry name" value="E1_dh"/>
    <property type="match status" value="1"/>
</dbReference>
<dbReference type="AlphaFoldDB" id="A0A2S2BZ28"/>
<organism evidence="6 7">
    <name type="scientific">Rhodococcus oxybenzonivorans</name>
    <dbReference type="NCBI Taxonomy" id="1990687"/>
    <lineage>
        <taxon>Bacteria</taxon>
        <taxon>Bacillati</taxon>
        <taxon>Actinomycetota</taxon>
        <taxon>Actinomycetes</taxon>
        <taxon>Mycobacteriales</taxon>
        <taxon>Nocardiaceae</taxon>
        <taxon>Rhodococcus</taxon>
    </lineage>
</organism>
<keyword evidence="2" id="KW-0560">Oxidoreductase</keyword>
<feature type="domain" description="Dehydrogenase E1 component" evidence="5">
    <location>
        <begin position="73"/>
        <end position="367"/>
    </location>
</feature>
<dbReference type="KEGG" id="roz:CBI38_22370"/>
<dbReference type="PANTHER" id="PTHR11516:SF60">
    <property type="entry name" value="PYRUVATE DEHYDROGENASE E1 COMPONENT SUBUNIT ALPHA"/>
    <property type="match status" value="1"/>
</dbReference>
<sequence length="385" mass="41209">MCPPLLSRGLRDDPSRRALVCESYVMQNSRPTGIRCPPPHFRKELPVVSSPTSVAAAESVGTPADVALNLYRSMRRMRALENALQKVLSTGEARFPSYPIRGLEATCASIGLAMQPSDYLSTTYRCLGDVVAKGVPLRGIAAEFLGRVTGTSKGKGGSMHLSAPELGLMATTGIVGAGAPIACGLGLAAQLEGNGQVAVTTFGDGATSIGAIAESLNLAAIWNLPLVFVCQNNQWAEHTSISDYTRNTELTSRAEAVGMRAVRVDGFAPLEIHAAVQAAVEEARAGQGPVFVESVTYRTKGHSFGSENRYVPAEERKAAEARDPVVAFRLSILQEGWHSEDTLSSIDADVDEEVRDAMEFARSSDPTPPEEMLRDVYGNQEDSRR</sequence>
<dbReference type="PANTHER" id="PTHR11516">
    <property type="entry name" value="PYRUVATE DEHYDROGENASE E1 COMPONENT, ALPHA SUBUNIT BACTERIAL AND ORGANELLAR"/>
    <property type="match status" value="1"/>
</dbReference>
<dbReference type="InterPro" id="IPR050642">
    <property type="entry name" value="PDH_E1_Alpha_Subunit"/>
</dbReference>
<dbReference type="OrthoDB" id="9766715at2"/>
<accession>A0A2S2BZ28</accession>
<evidence type="ECO:0000313" key="7">
    <source>
        <dbReference type="Proteomes" id="UP000245711"/>
    </source>
</evidence>
<keyword evidence="7" id="KW-1185">Reference proteome</keyword>
<evidence type="ECO:0000256" key="4">
    <source>
        <dbReference type="SAM" id="MobiDB-lite"/>
    </source>
</evidence>